<dbReference type="STRING" id="1448318.A0A319EGF4"/>
<protein>
    <submittedName>
        <fullName evidence="6">FAD/NAD(P)-binding domain-containing protein</fullName>
    </submittedName>
</protein>
<keyword evidence="7" id="KW-1185">Reference proteome</keyword>
<proteinExistence type="inferred from homology"/>
<dbReference type="PRINTS" id="PR00420">
    <property type="entry name" value="RNGMNOXGNASE"/>
</dbReference>
<dbReference type="InterPro" id="IPR036188">
    <property type="entry name" value="FAD/NAD-bd_sf"/>
</dbReference>
<evidence type="ECO:0000256" key="4">
    <source>
        <dbReference type="ARBA" id="ARBA00023002"/>
    </source>
</evidence>
<dbReference type="Pfam" id="PF01494">
    <property type="entry name" value="FAD_binding_3"/>
    <property type="match status" value="2"/>
</dbReference>
<dbReference type="OrthoDB" id="2431938at2759"/>
<dbReference type="InterPro" id="IPR002938">
    <property type="entry name" value="FAD-bd"/>
</dbReference>
<keyword evidence="4" id="KW-0560">Oxidoreductase</keyword>
<dbReference type="GO" id="GO:0071949">
    <property type="term" value="F:FAD binding"/>
    <property type="evidence" value="ECO:0007669"/>
    <property type="project" value="InterPro"/>
</dbReference>
<sequence>MPPQQPPFKTIVIIGAGPIGLTTAYALHHVSSDFLLEQRPTIIEDNGASLVIYPHTLPIMHQFGLLDAILSVSGELKHHLSFTADGHIFNEGARYACVRENHGHAPIVLHRAELIQILYEGLPTTTESKIHTNEDVINILRHPNGVSVLCADSSIYPSTMIIGADGVHSRPRRIMRDIALQENPSRSWDPAQPFASPYQLLYGSFPAIWQPGQGYDVQDQDRAIILPRETSNRVWYTEEDIEALGHDFAEFPSTRTMKVKDIWPGMQGIGMTNLEEGIVRHWHLGRVVLVGDACHKMTTHLGLGFNNEVQDVVVLCNGLWRGVFEAYEEVRKSRACSLTADVGNAGLETRMHTWRNTVYYGISRLVDWLISLELRKGRVLGYILREEVMRGGMSWVYPMDTI</sequence>
<dbReference type="InterPro" id="IPR050562">
    <property type="entry name" value="FAD_mOase_fung"/>
</dbReference>
<gene>
    <name evidence="6" type="ORF">BO78DRAFT_404923</name>
</gene>
<dbReference type="GO" id="GO:0004497">
    <property type="term" value="F:monooxygenase activity"/>
    <property type="evidence" value="ECO:0007669"/>
    <property type="project" value="InterPro"/>
</dbReference>
<evidence type="ECO:0000256" key="2">
    <source>
        <dbReference type="ARBA" id="ARBA00022630"/>
    </source>
</evidence>
<accession>A0A319EGF4</accession>
<evidence type="ECO:0000313" key="7">
    <source>
        <dbReference type="Proteomes" id="UP000248423"/>
    </source>
</evidence>
<dbReference type="Proteomes" id="UP000248423">
    <property type="component" value="Unassembled WGS sequence"/>
</dbReference>
<dbReference type="Gene3D" id="3.50.50.60">
    <property type="entry name" value="FAD/NAD(P)-binding domain"/>
    <property type="match status" value="1"/>
</dbReference>
<dbReference type="EMBL" id="KZ826327">
    <property type="protein sequence ID" value="PYI09367.1"/>
    <property type="molecule type" value="Genomic_DNA"/>
</dbReference>
<reference evidence="6 7" key="1">
    <citation type="submission" date="2018-02" db="EMBL/GenBank/DDBJ databases">
        <title>The genomes of Aspergillus section Nigri reveals drivers in fungal speciation.</title>
        <authorList>
            <consortium name="DOE Joint Genome Institute"/>
            <person name="Vesth T.C."/>
            <person name="Nybo J."/>
            <person name="Theobald S."/>
            <person name="Brandl J."/>
            <person name="Frisvad J.C."/>
            <person name="Nielsen K.F."/>
            <person name="Lyhne E.K."/>
            <person name="Kogle M.E."/>
            <person name="Kuo A."/>
            <person name="Riley R."/>
            <person name="Clum A."/>
            <person name="Nolan M."/>
            <person name="Lipzen A."/>
            <person name="Salamov A."/>
            <person name="Henrissat B."/>
            <person name="Wiebenga A."/>
            <person name="De vries R.P."/>
            <person name="Grigoriev I.V."/>
            <person name="Mortensen U.H."/>
            <person name="Andersen M.R."/>
            <person name="Baker S.E."/>
        </authorList>
    </citation>
    <scope>NUCLEOTIDE SEQUENCE [LARGE SCALE GENOMIC DNA]</scope>
    <source>
        <strain evidence="6 7">CBS 121057</strain>
    </source>
</reference>
<dbReference type="PANTHER" id="PTHR47356:SF2">
    <property type="entry name" value="FAD-BINDING DOMAIN-CONTAINING PROTEIN-RELATED"/>
    <property type="match status" value="1"/>
</dbReference>
<dbReference type="AlphaFoldDB" id="A0A319EGF4"/>
<evidence type="ECO:0000256" key="3">
    <source>
        <dbReference type="ARBA" id="ARBA00022827"/>
    </source>
</evidence>
<dbReference type="PANTHER" id="PTHR47356">
    <property type="entry name" value="FAD-DEPENDENT MONOOXYGENASE ASQG-RELATED"/>
    <property type="match status" value="1"/>
</dbReference>
<evidence type="ECO:0000259" key="5">
    <source>
        <dbReference type="Pfam" id="PF01494"/>
    </source>
</evidence>
<evidence type="ECO:0000256" key="1">
    <source>
        <dbReference type="ARBA" id="ARBA00007992"/>
    </source>
</evidence>
<evidence type="ECO:0000313" key="6">
    <source>
        <dbReference type="EMBL" id="PYI09367.1"/>
    </source>
</evidence>
<keyword evidence="3" id="KW-0274">FAD</keyword>
<feature type="domain" description="FAD-binding" evidence="5">
    <location>
        <begin position="11"/>
        <end position="173"/>
    </location>
</feature>
<keyword evidence="2" id="KW-0285">Flavoprotein</keyword>
<name>A0A319EGF4_ASPSB</name>
<dbReference type="SUPFAM" id="SSF51905">
    <property type="entry name" value="FAD/NAD(P)-binding domain"/>
    <property type="match status" value="1"/>
</dbReference>
<comment type="similarity">
    <text evidence="1">Belongs to the paxM FAD-dependent monooxygenase family.</text>
</comment>
<dbReference type="VEuPathDB" id="FungiDB:BO78DRAFT_404923"/>
<feature type="domain" description="FAD-binding" evidence="5">
    <location>
        <begin position="266"/>
        <end position="319"/>
    </location>
</feature>
<organism evidence="6 7">
    <name type="scientific">Aspergillus sclerotiicarbonarius (strain CBS 121057 / IBT 28362)</name>
    <dbReference type="NCBI Taxonomy" id="1448318"/>
    <lineage>
        <taxon>Eukaryota</taxon>
        <taxon>Fungi</taxon>
        <taxon>Dikarya</taxon>
        <taxon>Ascomycota</taxon>
        <taxon>Pezizomycotina</taxon>
        <taxon>Eurotiomycetes</taxon>
        <taxon>Eurotiomycetidae</taxon>
        <taxon>Eurotiales</taxon>
        <taxon>Aspergillaceae</taxon>
        <taxon>Aspergillus</taxon>
        <taxon>Aspergillus subgen. Circumdati</taxon>
    </lineage>
</organism>